<evidence type="ECO:0000256" key="1">
    <source>
        <dbReference type="SAM" id="SignalP"/>
    </source>
</evidence>
<gene>
    <name evidence="2" type="ORF">GTP41_25785</name>
</gene>
<feature type="signal peptide" evidence="1">
    <location>
        <begin position="1"/>
        <end position="21"/>
    </location>
</feature>
<keyword evidence="3" id="KW-1185">Reference proteome</keyword>
<dbReference type="RefSeq" id="WP_161028454.1">
    <property type="nucleotide sequence ID" value="NZ_WWCJ01000031.1"/>
</dbReference>
<dbReference type="AlphaFoldDB" id="A0A6N9HPY3"/>
<feature type="chain" id="PRO_5026754817" evidence="1">
    <location>
        <begin position="22"/>
        <end position="148"/>
    </location>
</feature>
<evidence type="ECO:0000313" key="2">
    <source>
        <dbReference type="EMBL" id="MYN05509.1"/>
    </source>
</evidence>
<name>A0A6N9HPY3_9BURK</name>
<keyword evidence="1" id="KW-0732">Signal</keyword>
<sequence length="148" mass="15241">MRKSTWLAIGAALTAGLAAFARGPVGPASVAVVEVDELLRGMAIALSSPRPIAPGRVAIGPTTEAKRILKGALGAAGLVERVEEGAWQYLLSAPGASRPVHVLVRYRGDHVLAVAIEHSGQAPEPGLVRAIRSRFPGYAVNVIPPSAG</sequence>
<accession>A0A6N9HPY3</accession>
<dbReference type="EMBL" id="WWCJ01000031">
    <property type="protein sequence ID" value="MYN05509.1"/>
    <property type="molecule type" value="Genomic_DNA"/>
</dbReference>
<reference evidence="2 3" key="1">
    <citation type="submission" date="2019-12" db="EMBL/GenBank/DDBJ databases">
        <title>Novel species isolated from a subtropical stream in China.</title>
        <authorList>
            <person name="Lu H."/>
        </authorList>
    </citation>
    <scope>NUCLEOTIDE SEQUENCE [LARGE SCALE GENOMIC DNA]</scope>
    <source>
        <strain evidence="2 3">DS3</strain>
    </source>
</reference>
<dbReference type="Proteomes" id="UP000448575">
    <property type="component" value="Unassembled WGS sequence"/>
</dbReference>
<protein>
    <submittedName>
        <fullName evidence="2">Uncharacterized protein</fullName>
    </submittedName>
</protein>
<evidence type="ECO:0000313" key="3">
    <source>
        <dbReference type="Proteomes" id="UP000448575"/>
    </source>
</evidence>
<proteinExistence type="predicted"/>
<organism evidence="2 3">
    <name type="scientific">Pseudoduganella guangdongensis</name>
    <dbReference type="NCBI Taxonomy" id="2692179"/>
    <lineage>
        <taxon>Bacteria</taxon>
        <taxon>Pseudomonadati</taxon>
        <taxon>Pseudomonadota</taxon>
        <taxon>Betaproteobacteria</taxon>
        <taxon>Burkholderiales</taxon>
        <taxon>Oxalobacteraceae</taxon>
        <taxon>Telluria group</taxon>
        <taxon>Pseudoduganella</taxon>
    </lineage>
</organism>
<comment type="caution">
    <text evidence="2">The sequence shown here is derived from an EMBL/GenBank/DDBJ whole genome shotgun (WGS) entry which is preliminary data.</text>
</comment>